<name>A0A2M8HAG1_9GAMM</name>
<evidence type="ECO:0000313" key="16">
    <source>
        <dbReference type="Proteomes" id="UP000232060"/>
    </source>
</evidence>
<sequence length="282" mass="31321">MSVINRIPAVETSGAADSTGGTHRIPAVTTSDASSTDVIGRIHSVETCGTVDGPGIRFIVFMQGCLMRCKYCHNRDTWDTQGGREVTVPELMKDLTSYRHFMNASGGGVTASGGEAMLQQEFIAELFSACKAQGIHTCLDTNGFVRHYDELLDRVLDNTDLVLLDIKQINDAKHIPLTHVSNKYTLEFARYLAARGQTMWIRYVVVPTWSDDDESAEGLGQFIAELGECVEKVELLPYHELGKHKWDVLGDHYDLTGIKPPSKETMDRVQAILGKYHPNVKY</sequence>
<dbReference type="GO" id="GO:0006006">
    <property type="term" value="P:glucose metabolic process"/>
    <property type="evidence" value="ECO:0007669"/>
    <property type="project" value="UniProtKB-KW"/>
</dbReference>
<keyword evidence="9 13" id="KW-0560">Oxidoreductase</keyword>
<dbReference type="NCBIfam" id="NF008356">
    <property type="entry name" value="PRK11145.1"/>
    <property type="match status" value="1"/>
</dbReference>
<evidence type="ECO:0000256" key="12">
    <source>
        <dbReference type="ARBA" id="ARBA00047533"/>
    </source>
</evidence>
<organism evidence="15 16">
    <name type="scientific">Aeromonas lusitana</name>
    <dbReference type="NCBI Taxonomy" id="931529"/>
    <lineage>
        <taxon>Bacteria</taxon>
        <taxon>Pseudomonadati</taxon>
        <taxon>Pseudomonadota</taxon>
        <taxon>Gammaproteobacteria</taxon>
        <taxon>Aeromonadales</taxon>
        <taxon>Aeromonadaceae</taxon>
        <taxon>Aeromonas</taxon>
    </lineage>
</organism>
<dbReference type="Pfam" id="PF04055">
    <property type="entry name" value="Radical_SAM"/>
    <property type="match status" value="1"/>
</dbReference>
<dbReference type="InterPro" id="IPR013785">
    <property type="entry name" value="Aldolase_TIM"/>
</dbReference>
<dbReference type="SFLD" id="SFLDG01066">
    <property type="entry name" value="organic_radical-activating_enz"/>
    <property type="match status" value="1"/>
</dbReference>
<keyword evidence="7 13" id="KW-0949">S-adenosyl-L-methionine</keyword>
<comment type="cofactor">
    <cofactor evidence="13">
        <name>[4Fe-4S] cluster</name>
        <dbReference type="ChEBI" id="CHEBI:49883"/>
    </cofactor>
    <text evidence="13">Binds 1 [4Fe-4S] cluster. The cluster is coordinated with 3 cysteines and an exchangeable S-adenosyl-L-methionine.</text>
</comment>
<evidence type="ECO:0000256" key="13">
    <source>
        <dbReference type="RuleBase" id="RU362053"/>
    </source>
</evidence>
<dbReference type="PROSITE" id="PS01087">
    <property type="entry name" value="RADICAL_ACTIVATING"/>
    <property type="match status" value="1"/>
</dbReference>
<evidence type="ECO:0000313" key="15">
    <source>
        <dbReference type="EMBL" id="PJC93543.1"/>
    </source>
</evidence>
<dbReference type="SFLD" id="SFLDG01118">
    <property type="entry name" value="activating_enzymes__group_2"/>
    <property type="match status" value="1"/>
</dbReference>
<reference evidence="15 16" key="1">
    <citation type="submission" date="2017-11" db="EMBL/GenBank/DDBJ databases">
        <title>Draft genome sequence of environmental isolate Aeromonas lusitania sp. nov. MDC 2473.</title>
        <authorList>
            <person name="Colston S.M."/>
            <person name="Navarro A."/>
            <person name="Martinez-Murcia A.J."/>
            <person name="Graf J."/>
        </authorList>
    </citation>
    <scope>NUCLEOTIDE SEQUENCE [LARGE SCALE GENOMIC DNA]</scope>
    <source>
        <strain evidence="15 16">MDC 2473</strain>
    </source>
</reference>
<dbReference type="GO" id="GO:0043365">
    <property type="term" value="F:[formate-C-acetyltransferase]-activating enzyme activity"/>
    <property type="evidence" value="ECO:0007669"/>
    <property type="project" value="UniProtKB-UniRule"/>
</dbReference>
<dbReference type="InterPro" id="IPR058240">
    <property type="entry name" value="rSAM_sf"/>
</dbReference>
<dbReference type="CDD" id="cd01335">
    <property type="entry name" value="Radical_SAM"/>
    <property type="match status" value="1"/>
</dbReference>
<keyword evidence="5 13" id="KW-0963">Cytoplasm</keyword>
<dbReference type="InterPro" id="IPR034465">
    <property type="entry name" value="Pyruvate_for-lyase_activase"/>
</dbReference>
<keyword evidence="4 13" id="KW-0004">4Fe-4S</keyword>
<comment type="function">
    <text evidence="1">Activation of pyruvate formate-lyase 1 under anaerobic conditions by generation of an organic free radical, using S-adenosylmethionine and reduced flavodoxin as cosubstrates to produce 5'-deoxy-adenosine.</text>
</comment>
<evidence type="ECO:0000256" key="6">
    <source>
        <dbReference type="ARBA" id="ARBA00022526"/>
    </source>
</evidence>
<dbReference type="PROSITE" id="PS51918">
    <property type="entry name" value="RADICAL_SAM"/>
    <property type="match status" value="1"/>
</dbReference>
<dbReference type="EMBL" id="PGCP01000012">
    <property type="protein sequence ID" value="PJC93543.1"/>
    <property type="molecule type" value="Genomic_DNA"/>
</dbReference>
<dbReference type="NCBIfam" id="TIGR02493">
    <property type="entry name" value="PFLA"/>
    <property type="match status" value="1"/>
</dbReference>
<keyword evidence="15" id="KW-0456">Lyase</keyword>
<keyword evidence="10 13" id="KW-0408">Iron</keyword>
<dbReference type="InterPro" id="IPR034457">
    <property type="entry name" value="Organic_radical-activating"/>
</dbReference>
<dbReference type="SFLD" id="SFLDS00029">
    <property type="entry name" value="Radical_SAM"/>
    <property type="match status" value="1"/>
</dbReference>
<keyword evidence="6" id="KW-0313">Glucose metabolism</keyword>
<protein>
    <recommendedName>
        <fullName evidence="13">Pyruvate formate-lyase-activating enzyme</fullName>
        <ecNumber evidence="13">1.97.1.4</ecNumber>
    </recommendedName>
</protein>
<evidence type="ECO:0000256" key="4">
    <source>
        <dbReference type="ARBA" id="ARBA00022485"/>
    </source>
</evidence>
<feature type="domain" description="Radical SAM core" evidence="14">
    <location>
        <begin position="51"/>
        <end position="275"/>
    </location>
</feature>
<comment type="function">
    <text evidence="13">Activation of pyruvate formate-lyase under anaerobic conditions by generation of an organic free radical, using S-adenosylmethionine and reduced flavodoxin as cosubstrates to produce 5'-deoxy-adenosine.</text>
</comment>
<evidence type="ECO:0000256" key="2">
    <source>
        <dbReference type="ARBA" id="ARBA00004496"/>
    </source>
</evidence>
<dbReference type="PIRSF" id="PIRSF000371">
    <property type="entry name" value="PFL_act_enz"/>
    <property type="match status" value="1"/>
</dbReference>
<dbReference type="GO" id="GO:0016829">
    <property type="term" value="F:lyase activity"/>
    <property type="evidence" value="ECO:0007669"/>
    <property type="project" value="UniProtKB-KW"/>
</dbReference>
<dbReference type="GO" id="GO:0005737">
    <property type="term" value="C:cytoplasm"/>
    <property type="evidence" value="ECO:0007669"/>
    <property type="project" value="UniProtKB-SubCell"/>
</dbReference>
<evidence type="ECO:0000256" key="1">
    <source>
        <dbReference type="ARBA" id="ARBA00002918"/>
    </source>
</evidence>
<dbReference type="SUPFAM" id="SSF102114">
    <property type="entry name" value="Radical SAM enzymes"/>
    <property type="match status" value="1"/>
</dbReference>
<keyword evidence="11 13" id="KW-0411">Iron-sulfur</keyword>
<dbReference type="PANTHER" id="PTHR30352:SF5">
    <property type="entry name" value="PYRUVATE FORMATE-LYASE 1-ACTIVATING ENZYME"/>
    <property type="match status" value="1"/>
</dbReference>
<keyword evidence="16" id="KW-1185">Reference proteome</keyword>
<evidence type="ECO:0000256" key="3">
    <source>
        <dbReference type="ARBA" id="ARBA00009777"/>
    </source>
</evidence>
<evidence type="ECO:0000256" key="5">
    <source>
        <dbReference type="ARBA" id="ARBA00022490"/>
    </source>
</evidence>
<dbReference type="InterPro" id="IPR012839">
    <property type="entry name" value="Organic_radical_activase"/>
</dbReference>
<dbReference type="InterPro" id="IPR012838">
    <property type="entry name" value="PFL1_activating"/>
</dbReference>
<dbReference type="RefSeq" id="WP_100859504.1">
    <property type="nucleotide sequence ID" value="NZ_PGCP01000012.1"/>
</dbReference>
<dbReference type="SFLD" id="SFLDF00278">
    <property type="entry name" value="pyruvate_formate-lyase_activas"/>
    <property type="match status" value="1"/>
</dbReference>
<evidence type="ECO:0000259" key="14">
    <source>
        <dbReference type="PROSITE" id="PS51918"/>
    </source>
</evidence>
<dbReference type="Proteomes" id="UP000232060">
    <property type="component" value="Unassembled WGS sequence"/>
</dbReference>
<evidence type="ECO:0000256" key="11">
    <source>
        <dbReference type="ARBA" id="ARBA00023014"/>
    </source>
</evidence>
<dbReference type="Gene3D" id="3.20.20.70">
    <property type="entry name" value="Aldolase class I"/>
    <property type="match status" value="1"/>
</dbReference>
<keyword evidence="8 13" id="KW-0479">Metal-binding</keyword>
<proteinExistence type="inferred from homology"/>
<evidence type="ECO:0000256" key="7">
    <source>
        <dbReference type="ARBA" id="ARBA00022691"/>
    </source>
</evidence>
<dbReference type="GO" id="GO:0046872">
    <property type="term" value="F:metal ion binding"/>
    <property type="evidence" value="ECO:0007669"/>
    <property type="project" value="UniProtKB-UniRule"/>
</dbReference>
<dbReference type="PANTHER" id="PTHR30352">
    <property type="entry name" value="PYRUVATE FORMATE-LYASE-ACTIVATING ENZYME"/>
    <property type="match status" value="1"/>
</dbReference>
<comment type="subcellular location">
    <subcellularLocation>
        <location evidence="2 13">Cytoplasm</location>
    </subcellularLocation>
</comment>
<keyword evidence="15" id="KW-0670">Pyruvate</keyword>
<evidence type="ECO:0000256" key="9">
    <source>
        <dbReference type="ARBA" id="ARBA00023002"/>
    </source>
</evidence>
<comment type="catalytic activity">
    <reaction evidence="12 13">
        <text>glycyl-[formate C-acetyltransferase] + reduced [flavodoxin] + S-adenosyl-L-methionine = glycin-2-yl radical-[formate C-acetyltransferase] + semiquinone [flavodoxin] + 5'-deoxyadenosine + L-methionine + H(+)</text>
        <dbReference type="Rhea" id="RHEA:19225"/>
        <dbReference type="Rhea" id="RHEA-COMP:10622"/>
        <dbReference type="Rhea" id="RHEA-COMP:12190"/>
        <dbReference type="Rhea" id="RHEA-COMP:12191"/>
        <dbReference type="Rhea" id="RHEA-COMP:14480"/>
        <dbReference type="ChEBI" id="CHEBI:15378"/>
        <dbReference type="ChEBI" id="CHEBI:17319"/>
        <dbReference type="ChEBI" id="CHEBI:29947"/>
        <dbReference type="ChEBI" id="CHEBI:32722"/>
        <dbReference type="ChEBI" id="CHEBI:57618"/>
        <dbReference type="ChEBI" id="CHEBI:57844"/>
        <dbReference type="ChEBI" id="CHEBI:59789"/>
        <dbReference type="ChEBI" id="CHEBI:140311"/>
        <dbReference type="EC" id="1.97.1.4"/>
    </reaction>
</comment>
<dbReference type="InterPro" id="IPR001989">
    <property type="entry name" value="Radical_activat_CS"/>
</dbReference>
<dbReference type="AlphaFoldDB" id="A0A2M8HAG1"/>
<accession>A0A2M8HAG1</accession>
<dbReference type="InterPro" id="IPR007197">
    <property type="entry name" value="rSAM"/>
</dbReference>
<dbReference type="GO" id="GO:0051539">
    <property type="term" value="F:4 iron, 4 sulfur cluster binding"/>
    <property type="evidence" value="ECO:0007669"/>
    <property type="project" value="UniProtKB-UniRule"/>
</dbReference>
<evidence type="ECO:0000256" key="8">
    <source>
        <dbReference type="ARBA" id="ARBA00022723"/>
    </source>
</evidence>
<evidence type="ECO:0000256" key="10">
    <source>
        <dbReference type="ARBA" id="ARBA00023004"/>
    </source>
</evidence>
<dbReference type="OrthoDB" id="9782387at2"/>
<comment type="similarity">
    <text evidence="3 13">Belongs to the organic radical-activating enzymes family.</text>
</comment>
<comment type="caution">
    <text evidence="15">The sequence shown here is derived from an EMBL/GenBank/DDBJ whole genome shotgun (WGS) entry which is preliminary data.</text>
</comment>
<keyword evidence="6" id="KW-0119">Carbohydrate metabolism</keyword>
<gene>
    <name evidence="15" type="primary">pflA</name>
    <name evidence="15" type="ORF">CUC44_08350</name>
</gene>
<dbReference type="InterPro" id="IPR040074">
    <property type="entry name" value="BssD/PflA/YjjW"/>
</dbReference>
<dbReference type="EC" id="1.97.1.4" evidence="13"/>